<dbReference type="PANTHER" id="PTHR48153">
    <property type="entry name" value="UFM1-SPECIFIC PROTEASE 2"/>
    <property type="match status" value="1"/>
</dbReference>
<dbReference type="InterPro" id="IPR043145">
    <property type="entry name" value="Znf_ZZ_sf"/>
</dbReference>
<keyword evidence="4" id="KW-0862">Zinc</keyword>
<dbReference type="PROSITE" id="PS50135">
    <property type="entry name" value="ZF_ZZ_2"/>
    <property type="match status" value="1"/>
</dbReference>
<dbReference type="GO" id="GO:0008270">
    <property type="term" value="F:zinc ion binding"/>
    <property type="evidence" value="ECO:0007669"/>
    <property type="project" value="UniProtKB-KW"/>
</dbReference>
<evidence type="ECO:0000256" key="5">
    <source>
        <dbReference type="PROSITE-ProRule" id="PRU00228"/>
    </source>
</evidence>
<dbReference type="CDD" id="cd02249">
    <property type="entry name" value="ZZ"/>
    <property type="match status" value="1"/>
</dbReference>
<dbReference type="InterPro" id="IPR000433">
    <property type="entry name" value="Znf_ZZ"/>
</dbReference>
<evidence type="ECO:0000256" key="1">
    <source>
        <dbReference type="ARBA" id="ARBA00022723"/>
    </source>
</evidence>
<organism evidence="7">
    <name type="scientific">Auxenochlorella protothecoides</name>
    <name type="common">Green microalga</name>
    <name type="synonym">Chlorella protothecoides</name>
    <dbReference type="NCBI Taxonomy" id="3075"/>
    <lineage>
        <taxon>Eukaryota</taxon>
        <taxon>Viridiplantae</taxon>
        <taxon>Chlorophyta</taxon>
        <taxon>core chlorophytes</taxon>
        <taxon>Trebouxiophyceae</taxon>
        <taxon>Chlorellales</taxon>
        <taxon>Chlorellaceae</taxon>
        <taxon>Auxenochlorella</taxon>
    </lineage>
</organism>
<evidence type="ECO:0000256" key="4">
    <source>
        <dbReference type="ARBA" id="ARBA00022833"/>
    </source>
</evidence>
<proteinExistence type="predicted"/>
<evidence type="ECO:0000256" key="3">
    <source>
        <dbReference type="ARBA" id="ARBA00022801"/>
    </source>
</evidence>
<evidence type="ECO:0000259" key="6">
    <source>
        <dbReference type="PROSITE" id="PS50135"/>
    </source>
</evidence>
<feature type="domain" description="ZZ-type" evidence="6">
    <location>
        <begin position="155"/>
        <end position="207"/>
    </location>
</feature>
<dbReference type="Pfam" id="PF07910">
    <property type="entry name" value="Peptidase_C78"/>
    <property type="match status" value="1"/>
</dbReference>
<dbReference type="Gene3D" id="3.30.60.90">
    <property type="match status" value="1"/>
</dbReference>
<dbReference type="AlphaFoldDB" id="A0A1D1ZTP6"/>
<keyword evidence="3" id="KW-0378">Hydrolase</keyword>
<name>A0A1D1ZTP6_AUXPR</name>
<evidence type="ECO:0000256" key="2">
    <source>
        <dbReference type="ARBA" id="ARBA00022771"/>
    </source>
</evidence>
<dbReference type="EMBL" id="GDKF01008278">
    <property type="protein sequence ID" value="JAT70344.1"/>
    <property type="molecule type" value="Transcribed_RNA"/>
</dbReference>
<dbReference type="PANTHER" id="PTHR48153:SF4">
    <property type="entry name" value="UBIQUITIN CARBOXYL-TERMINAL HYDROLASE MUG105"/>
    <property type="match status" value="1"/>
</dbReference>
<keyword evidence="2 5" id="KW-0863">Zinc-finger</keyword>
<protein>
    <recommendedName>
        <fullName evidence="6">ZZ-type domain-containing protein</fullName>
    </recommendedName>
</protein>
<gene>
    <name evidence="7" type="ORF">g.45707</name>
</gene>
<evidence type="ECO:0000313" key="7">
    <source>
        <dbReference type="EMBL" id="JAT70344.1"/>
    </source>
</evidence>
<dbReference type="GO" id="GO:0019783">
    <property type="term" value="F:ubiquitin-like protein peptidase activity"/>
    <property type="evidence" value="ECO:0007669"/>
    <property type="project" value="UniProtKB-ARBA"/>
</dbReference>
<accession>A0A1D1ZTP6</accession>
<dbReference type="Gene3D" id="3.90.70.130">
    <property type="match status" value="1"/>
</dbReference>
<sequence length="356" mass="37962">MDADDATVNFYAKLSARLDADLQHEDGALWLCSPVRHVPSTLEDVGWGCGWRNCQMLLSSTQTGDCQSTVCNQVLCQDDGSAALPDIPTLQCLLEAAWAAGFDPDGAAQLGHKVQGAKTWIGTTEIAVILRFLGVGARIIDFGVRAHSSAGAPPHASFSCDACGMAIIQGTRYHSLVLDDYDLCARCHRQHGGGPVGPFECVQPPPGSADRTAVQLLNWAHTYFTEGGPKEGQARGLLRTSRPPLYLQHQGHSRTVIGLLENAQGAAVAVWPVSLARNRALVTPAGAQALLVLDPAVTSSAMHKALTVPKYWRSGMLLQPRSLGHPQYQVLRFDSTGAGVPESDLSKVILAAEAFP</sequence>
<dbReference type="SUPFAM" id="SSF57850">
    <property type="entry name" value="RING/U-box"/>
    <property type="match status" value="1"/>
</dbReference>
<dbReference type="InterPro" id="IPR012462">
    <property type="entry name" value="UFSP1/2_DUB_cat"/>
</dbReference>
<reference evidence="7" key="1">
    <citation type="submission" date="2015-08" db="EMBL/GenBank/DDBJ databases">
        <authorList>
            <person name="Babu N.S."/>
            <person name="Beckwith C.J."/>
            <person name="Beseler K.G."/>
            <person name="Brison A."/>
            <person name="Carone J.V."/>
            <person name="Caskin T.P."/>
            <person name="Diamond M."/>
            <person name="Durham M.E."/>
            <person name="Foxe J.M."/>
            <person name="Go M."/>
            <person name="Henderson B.A."/>
            <person name="Jones I.B."/>
            <person name="McGettigan J.A."/>
            <person name="Micheletti S.J."/>
            <person name="Nasrallah M.E."/>
            <person name="Ortiz D."/>
            <person name="Piller C.R."/>
            <person name="Privatt S.R."/>
            <person name="Schneider S.L."/>
            <person name="Sharp S."/>
            <person name="Smith T.C."/>
            <person name="Stanton J.D."/>
            <person name="Ullery H.E."/>
            <person name="Wilson R.J."/>
            <person name="Serrano M.G."/>
            <person name="Buck G."/>
            <person name="Lee V."/>
            <person name="Wang Y."/>
            <person name="Carvalho R."/>
            <person name="Voegtly L."/>
            <person name="Shi R."/>
            <person name="Duckworth R."/>
            <person name="Johnson A."/>
            <person name="Loviza R."/>
            <person name="Walstead R."/>
            <person name="Shah Z."/>
            <person name="Kiflezghi M."/>
            <person name="Wade K."/>
            <person name="Ball S.L."/>
            <person name="Bradley K.W."/>
            <person name="Asai D.J."/>
            <person name="Bowman C.A."/>
            <person name="Russell D.A."/>
            <person name="Pope W.H."/>
            <person name="Jacobs-Sera D."/>
            <person name="Hendrix R.W."/>
            <person name="Hatfull G.F."/>
        </authorList>
    </citation>
    <scope>NUCLEOTIDE SEQUENCE</scope>
</reference>
<dbReference type="SMART" id="SM00291">
    <property type="entry name" value="ZnF_ZZ"/>
    <property type="match status" value="1"/>
</dbReference>
<keyword evidence="1" id="KW-0479">Metal-binding</keyword>